<dbReference type="AlphaFoldDB" id="A0A095BY14"/>
<dbReference type="Pfam" id="PF09791">
    <property type="entry name" value="Oxidored-like"/>
    <property type="match status" value="1"/>
</dbReference>
<dbReference type="CTD" id="24589883"/>
<protein>
    <recommendedName>
        <fullName evidence="1">Oxidoreductase-like domain-containing protein</fullName>
    </recommendedName>
</protein>
<name>A0A095BY14_SCHHA</name>
<dbReference type="KEGG" id="shx:MS3_00007754"/>
<evidence type="ECO:0000313" key="3">
    <source>
        <dbReference type="EMBL" id="KGB34008.1"/>
    </source>
</evidence>
<dbReference type="RefSeq" id="XP_012793761.1">
    <property type="nucleotide sequence ID" value="XM_012938307.2"/>
</dbReference>
<dbReference type="GeneID" id="24589883"/>
<dbReference type="InterPro" id="IPR039251">
    <property type="entry name" value="OXLD1"/>
</dbReference>
<reference evidence="2" key="3">
    <citation type="submission" date="2021-06" db="EMBL/GenBank/DDBJ databases">
        <title>Chromosome-level genome assembly for S. haematobium.</title>
        <authorList>
            <person name="Stroehlein A.J."/>
        </authorList>
    </citation>
    <scope>NUCLEOTIDE SEQUENCE</scope>
</reference>
<proteinExistence type="predicted"/>
<evidence type="ECO:0000313" key="2">
    <source>
        <dbReference type="EMBL" id="KAH9583314.1"/>
    </source>
</evidence>
<dbReference type="Proteomes" id="UP000471633">
    <property type="component" value="Unassembled WGS sequence"/>
</dbReference>
<dbReference type="PANTHER" id="PTHR21193">
    <property type="entry name" value="OXIDOREDUCTASE-LIKE DOMAIN-CONTAINING PROTEIN 1"/>
    <property type="match status" value="1"/>
</dbReference>
<feature type="domain" description="Oxidoreductase-like" evidence="1">
    <location>
        <begin position="36"/>
        <end position="70"/>
    </location>
</feature>
<organism evidence="3">
    <name type="scientific">Schistosoma haematobium</name>
    <name type="common">Blood fluke</name>
    <dbReference type="NCBI Taxonomy" id="6185"/>
    <lineage>
        <taxon>Eukaryota</taxon>
        <taxon>Metazoa</taxon>
        <taxon>Spiralia</taxon>
        <taxon>Lophotrochozoa</taxon>
        <taxon>Platyhelminthes</taxon>
        <taxon>Trematoda</taxon>
        <taxon>Digenea</taxon>
        <taxon>Strigeidida</taxon>
        <taxon>Schistosomatoidea</taxon>
        <taxon>Schistosomatidae</taxon>
        <taxon>Schistosoma</taxon>
    </lineage>
</organism>
<sequence length="128" mass="15102">MGLLRKLNFNHSTICTVSNWLIRLWRRNYFPNSDSEPEPPHRSYCCESGCANCVWIEYAENLFKYHIKRIEESNDNAGIKDKDEVFDEIVNKLQKEINQIEDPNVRVFLLTEIAVKQEKLLEALKKNT</sequence>
<dbReference type="GO" id="GO:0005739">
    <property type="term" value="C:mitochondrion"/>
    <property type="evidence" value="ECO:0007669"/>
    <property type="project" value="TreeGrafter"/>
</dbReference>
<evidence type="ECO:0000259" key="1">
    <source>
        <dbReference type="Pfam" id="PF09791"/>
    </source>
</evidence>
<gene>
    <name evidence="2" type="ORF">MS3_00007754</name>
    <name evidence="3" type="ORF">MS3_02184</name>
</gene>
<dbReference type="PANTHER" id="PTHR21193:SF3">
    <property type="entry name" value="OXIDOREDUCTASE-LIKE DOMAIN-CONTAINING PROTEIN 1"/>
    <property type="match status" value="1"/>
</dbReference>
<dbReference type="EMBL" id="AMPZ03000005">
    <property type="protein sequence ID" value="KAH9583314.1"/>
    <property type="molecule type" value="Genomic_DNA"/>
</dbReference>
<keyword evidence="4" id="KW-1185">Reference proteome</keyword>
<evidence type="ECO:0000313" key="4">
    <source>
        <dbReference type="Proteomes" id="UP000471633"/>
    </source>
</evidence>
<reference evidence="2" key="4">
    <citation type="journal article" date="2022" name="PLoS Pathog.">
        <title>Chromosome-level genome of Schistosoma haematobium underpins genome-wide explorations of molecular variation.</title>
        <authorList>
            <person name="Stroehlein A.J."/>
            <person name="Korhonen P.K."/>
            <person name="Lee V.V."/>
            <person name="Ralph S.A."/>
            <person name="Mentink-Kane M."/>
            <person name="You H."/>
            <person name="McManus D.P."/>
            <person name="Tchuente L.T."/>
            <person name="Stothard J.R."/>
            <person name="Kaur P."/>
            <person name="Dudchenko O."/>
            <person name="Aiden E.L."/>
            <person name="Yang B."/>
            <person name="Yang H."/>
            <person name="Emery A.M."/>
            <person name="Webster B.L."/>
            <person name="Brindley P.J."/>
            <person name="Rollinson D."/>
            <person name="Chang B.C.H."/>
            <person name="Gasser R.B."/>
            <person name="Young N.D."/>
        </authorList>
    </citation>
    <scope>NUCLEOTIDE SEQUENCE</scope>
</reference>
<accession>A0A095BY14</accession>
<reference evidence="3" key="1">
    <citation type="journal article" date="2012" name="Nat. Genet.">
        <title>Whole-genome sequence of Schistosoma haematobium.</title>
        <authorList>
            <person name="Young N.D."/>
            <person name="Jex A.R."/>
            <person name="Li B."/>
            <person name="Liu S."/>
            <person name="Yang L."/>
            <person name="Xiong Z."/>
            <person name="Li Y."/>
            <person name="Cantacessi C."/>
            <person name="Hall R.S."/>
            <person name="Xu X."/>
            <person name="Chen F."/>
            <person name="Wu X."/>
            <person name="Zerlotini A."/>
            <person name="Oliveira G."/>
            <person name="Hofmann A."/>
            <person name="Zhang G."/>
            <person name="Fang X."/>
            <person name="Kang Y."/>
            <person name="Campbell B.E."/>
            <person name="Loukas A."/>
            <person name="Ranganathan S."/>
            <person name="Rollinson D."/>
            <person name="Rinaldi G."/>
            <person name="Brindley P.J."/>
            <person name="Yang H."/>
            <person name="Wang J."/>
            <person name="Wang J."/>
            <person name="Gasser R.B."/>
        </authorList>
    </citation>
    <scope>NUCLEOTIDE SEQUENCE [LARGE SCALE GENOMIC DNA]</scope>
</reference>
<dbReference type="EMBL" id="KL250582">
    <property type="protein sequence ID" value="KGB34008.1"/>
    <property type="molecule type" value="Genomic_DNA"/>
</dbReference>
<dbReference type="InterPro" id="IPR019180">
    <property type="entry name" value="Oxidoreductase-like_N"/>
</dbReference>
<reference evidence="2" key="2">
    <citation type="journal article" date="2019" name="Gigascience">
        <title>High-quality Schistosoma haematobium genome achieved by single-molecule and long-range sequencing.</title>
        <authorList>
            <person name="Stroehlein A.J."/>
            <person name="Korhonen P.K."/>
            <person name="Chong T.M."/>
            <person name="Lim Y.L."/>
            <person name="Chan K.G."/>
            <person name="Webster B."/>
            <person name="Rollinson D."/>
            <person name="Brindley P.J."/>
            <person name="Gasser R.B."/>
            <person name="Young N.D."/>
        </authorList>
    </citation>
    <scope>NUCLEOTIDE SEQUENCE</scope>
</reference>